<dbReference type="InterPro" id="IPR034085">
    <property type="entry name" value="TOG"/>
</dbReference>
<feature type="domain" description="Importin N-terminal" evidence="10">
    <location>
        <begin position="19"/>
        <end position="113"/>
    </location>
</feature>
<dbReference type="InterPro" id="IPR001494">
    <property type="entry name" value="Importin-beta_N"/>
</dbReference>
<dbReference type="InterPro" id="IPR016024">
    <property type="entry name" value="ARM-type_fold"/>
</dbReference>
<evidence type="ECO:0000256" key="5">
    <source>
        <dbReference type="ARBA" id="ARBA00022737"/>
    </source>
</evidence>
<dbReference type="GO" id="GO:0006606">
    <property type="term" value="P:protein import into nucleus"/>
    <property type="evidence" value="ECO:0007669"/>
    <property type="project" value="InterPro"/>
</dbReference>
<dbReference type="SUPFAM" id="SSF48371">
    <property type="entry name" value="ARM repeat"/>
    <property type="match status" value="2"/>
</dbReference>
<dbReference type="GeneTree" id="ENSGT00550000075074"/>
<keyword evidence="7" id="KW-0539">Nucleus</keyword>
<organism evidence="11 12">
    <name type="scientific">Cyclopterus lumpus</name>
    <name type="common">Lumpsucker</name>
    <dbReference type="NCBI Taxonomy" id="8103"/>
    <lineage>
        <taxon>Eukaryota</taxon>
        <taxon>Metazoa</taxon>
        <taxon>Chordata</taxon>
        <taxon>Craniata</taxon>
        <taxon>Vertebrata</taxon>
        <taxon>Euteleostomi</taxon>
        <taxon>Actinopterygii</taxon>
        <taxon>Neopterygii</taxon>
        <taxon>Teleostei</taxon>
        <taxon>Neoteleostei</taxon>
        <taxon>Acanthomorphata</taxon>
        <taxon>Eupercaria</taxon>
        <taxon>Perciformes</taxon>
        <taxon>Cottioidei</taxon>
        <taxon>Cottales</taxon>
        <taxon>Cyclopteridae</taxon>
        <taxon>Cyclopterus</taxon>
    </lineage>
</organism>
<dbReference type="Gene3D" id="1.25.10.10">
    <property type="entry name" value="Leucine-rich Repeat Variant"/>
    <property type="match status" value="1"/>
</dbReference>
<reference evidence="11" key="1">
    <citation type="submission" date="2025-08" db="UniProtKB">
        <authorList>
            <consortium name="Ensembl"/>
        </authorList>
    </citation>
    <scope>IDENTIFICATION</scope>
</reference>
<evidence type="ECO:0000313" key="12">
    <source>
        <dbReference type="Proteomes" id="UP000694565"/>
    </source>
</evidence>
<dbReference type="Pfam" id="PF03810">
    <property type="entry name" value="IBN_N"/>
    <property type="match status" value="1"/>
</dbReference>
<dbReference type="GO" id="GO:0031267">
    <property type="term" value="F:small GTPase binding"/>
    <property type="evidence" value="ECO:0007669"/>
    <property type="project" value="InterPro"/>
</dbReference>
<evidence type="ECO:0000256" key="4">
    <source>
        <dbReference type="ARBA" id="ARBA00022490"/>
    </source>
</evidence>
<dbReference type="PANTHER" id="PTHR10527">
    <property type="entry name" value="IMPORTIN BETA"/>
    <property type="match status" value="1"/>
</dbReference>
<keyword evidence="3" id="KW-0813">Transport</keyword>
<evidence type="ECO:0000256" key="1">
    <source>
        <dbReference type="ARBA" id="ARBA00004123"/>
    </source>
</evidence>
<dbReference type="Ensembl" id="ENSCLMT00005019947.1">
    <property type="protein sequence ID" value="ENSCLMP00005018929.1"/>
    <property type="gene ID" value="ENSCLMG00005009496.1"/>
</dbReference>
<evidence type="ECO:0000313" key="11">
    <source>
        <dbReference type="Ensembl" id="ENSCLMP00005018929.1"/>
    </source>
</evidence>
<dbReference type="InterPro" id="IPR011989">
    <property type="entry name" value="ARM-like"/>
</dbReference>
<dbReference type="GO" id="GO:0005737">
    <property type="term" value="C:cytoplasm"/>
    <property type="evidence" value="ECO:0007669"/>
    <property type="project" value="UniProtKB-SubCell"/>
</dbReference>
<dbReference type="Pfam" id="PF25574">
    <property type="entry name" value="TPR_IMB1"/>
    <property type="match status" value="1"/>
</dbReference>
<gene>
    <name evidence="11" type="primary">ipo4</name>
</gene>
<dbReference type="Pfam" id="PF25780">
    <property type="entry name" value="TPR_IPO5"/>
    <property type="match status" value="1"/>
</dbReference>
<protein>
    <submittedName>
        <fullName evidence="11">Importin 4</fullName>
    </submittedName>
</protein>
<feature type="region of interest" description="Disordered" evidence="9">
    <location>
        <begin position="327"/>
        <end position="348"/>
    </location>
</feature>
<keyword evidence="6" id="KW-0653">Protein transport</keyword>
<sequence length="1111" mass="121948">ISYTVSRNLGSLVIPLHAATAQLKQAFKDPAIIPALCAVMSGSQNPQVLCVCVCVKYNFFNNVKLQSTIRKCHLSIRQSAAVMLRLRVKKHWKKISPEDRESLKAGVLQVLMQEPEHTVQHSLSQLCAVMVKHETPDRWPALLQLLNESTKSSNPHVRQVGLMLLDKVVESNPKAFEPHYSHLLQLFCTVLQDHNNPTSLYYCILTLTAMTAYTGTEEIKRMRSIVPSLIVALQHLIKADQNQASEAMEVLNELMESDVSIIVPHVAEIVCFCLEVGSDTTLTNSLRVKALSCIALLIKLKSKTVLKQKLLSPILLSIFPVLCAAPPPGEQDPEDEEDDSAAGTDNDNPKHCAAQIIDTMALHMPPEKLFQQLMPFIQTAITSENPYEKKGGLMCLAVLSEGCADHIRTKLLSSILQTVCQCLSDTNQVVRSASLFALGQFSEHLQPDVSKYCDELMPLLLGYLSSLNQGKVGHVTKAFYALENFMENLGANIEPYLPTLMGTMLSALNNSENLKIKELAVSSIGAIANAAKGLLVPYFTPVIESLKSFLTTTTEEMRSLQTQSLDTLSVLARTIGNNVFSPLAAECVQLGLNLTETIDDPDLRRCTYTLFSAVSTVSPDCLTPHLTAITTIMLLTLKSNEGITTHIEEDKTFVLLDDDDDDDDNDVVKDADHFLEDEPEADFHDVAGFSVGNAYIDEKEDACNALGEIAFSTGAAFQPFLESSFQQVYQMRGFPHEDVRRAAFGAMGQFCRAQHQMWKNNPTEANHQYLLTLLHVVLPCFVEAVRKEIERRVVMGILEIMNNVMKQCREEAFKNPAHLKDISNVIRDVLEKKTVCQGSGDDADDDQQAEYDAMLQEFAGEGIPIVASSVPADNFAPYLNHLLPLLIRKAKSTCTVADRSFSVGTIGEILQALVSVSGGQGVASKLSNRLLPVLVAGVRDSDPEVRNNSVFGLGCLAQATGPIGISDYPMMLSVFSNMLTRESDLRVIDNLCAALCRMIMSNVDAVPLEQVVPALVARLPLKEDLEENKTVFSCLAMLYTHSPALVVTLMKPIVAASSHVLGTKDINKETEHTLVMLMKEFGQHHSADFQAAVTSLPGEQQAKLSAAISAS</sequence>
<dbReference type="PROSITE" id="PS50166">
    <property type="entry name" value="IMPORTIN_B_NT"/>
    <property type="match status" value="1"/>
</dbReference>
<keyword evidence="4" id="KW-0963">Cytoplasm</keyword>
<dbReference type="SMART" id="SM00913">
    <property type="entry name" value="IBN_N"/>
    <property type="match status" value="1"/>
</dbReference>
<evidence type="ECO:0000256" key="3">
    <source>
        <dbReference type="ARBA" id="ARBA00022448"/>
    </source>
</evidence>
<dbReference type="PROSITE" id="PS50077">
    <property type="entry name" value="HEAT_REPEAT"/>
    <property type="match status" value="1"/>
</dbReference>
<dbReference type="InterPro" id="IPR021133">
    <property type="entry name" value="HEAT_type_2"/>
</dbReference>
<evidence type="ECO:0000256" key="9">
    <source>
        <dbReference type="SAM" id="MobiDB-lite"/>
    </source>
</evidence>
<dbReference type="InterPro" id="IPR040122">
    <property type="entry name" value="Importin_beta"/>
</dbReference>
<dbReference type="AlphaFoldDB" id="A0A8C2Z487"/>
<feature type="repeat" description="HEAT" evidence="8">
    <location>
        <begin position="930"/>
        <end position="968"/>
    </location>
</feature>
<evidence type="ECO:0000259" key="10">
    <source>
        <dbReference type="PROSITE" id="PS50166"/>
    </source>
</evidence>
<name>A0A8C2Z487_CYCLU</name>
<evidence type="ECO:0000256" key="7">
    <source>
        <dbReference type="ARBA" id="ARBA00023242"/>
    </source>
</evidence>
<accession>A0A8C2Z487</accession>
<evidence type="ECO:0000256" key="8">
    <source>
        <dbReference type="PROSITE-ProRule" id="PRU00103"/>
    </source>
</evidence>
<keyword evidence="5" id="KW-0677">Repeat</keyword>
<dbReference type="InterPro" id="IPR057672">
    <property type="entry name" value="TPR_IPO4/5"/>
</dbReference>
<dbReference type="Proteomes" id="UP000694565">
    <property type="component" value="Unplaced"/>
</dbReference>
<proteinExistence type="predicted"/>
<dbReference type="SMART" id="SM01349">
    <property type="entry name" value="TOG"/>
    <property type="match status" value="1"/>
</dbReference>
<evidence type="ECO:0000256" key="2">
    <source>
        <dbReference type="ARBA" id="ARBA00004496"/>
    </source>
</evidence>
<comment type="subcellular location">
    <subcellularLocation>
        <location evidence="2">Cytoplasm</location>
    </subcellularLocation>
    <subcellularLocation>
        <location evidence="1">Nucleus</location>
    </subcellularLocation>
</comment>
<feature type="compositionally biased region" description="Acidic residues" evidence="9">
    <location>
        <begin position="331"/>
        <end position="340"/>
    </location>
</feature>
<reference evidence="11" key="2">
    <citation type="submission" date="2025-09" db="UniProtKB">
        <authorList>
            <consortium name="Ensembl"/>
        </authorList>
    </citation>
    <scope>IDENTIFICATION</scope>
</reference>
<dbReference type="InterPro" id="IPR058584">
    <property type="entry name" value="IMB1_TNPO1-like_TPR"/>
</dbReference>
<keyword evidence="12" id="KW-1185">Reference proteome</keyword>
<evidence type="ECO:0000256" key="6">
    <source>
        <dbReference type="ARBA" id="ARBA00022927"/>
    </source>
</evidence>